<organism evidence="2 3">
    <name type="scientific">Polaromonas vacuolata</name>
    <dbReference type="NCBI Taxonomy" id="37448"/>
    <lineage>
        <taxon>Bacteria</taxon>
        <taxon>Pseudomonadati</taxon>
        <taxon>Pseudomonadota</taxon>
        <taxon>Betaproteobacteria</taxon>
        <taxon>Burkholderiales</taxon>
        <taxon>Comamonadaceae</taxon>
        <taxon>Polaromonas</taxon>
    </lineage>
</organism>
<dbReference type="EMBL" id="CP051461">
    <property type="protein sequence ID" value="QJC56660.1"/>
    <property type="molecule type" value="Genomic_DNA"/>
</dbReference>
<reference evidence="2 3" key="1">
    <citation type="submission" date="2020-04" db="EMBL/GenBank/DDBJ databases">
        <title>Complete genome of a Psychrophilic, Marine, Gas Vacuolate Bacterium Polaromonas vacuolata KCTC 22033T.</title>
        <authorList>
            <person name="Hwang K."/>
            <person name="Kim K.M."/>
        </authorList>
    </citation>
    <scope>NUCLEOTIDE SEQUENCE [LARGE SCALE GENOMIC DNA]</scope>
    <source>
        <strain evidence="2 3">KCTC 22033</strain>
    </source>
</reference>
<feature type="transmembrane region" description="Helical" evidence="1">
    <location>
        <begin position="30"/>
        <end position="50"/>
    </location>
</feature>
<dbReference type="KEGG" id="pvac:HC248_01969"/>
<protein>
    <submittedName>
        <fullName evidence="2">Uncharacterized protein</fullName>
    </submittedName>
</protein>
<keyword evidence="1" id="KW-0472">Membrane</keyword>
<accession>A0A6H2HA08</accession>
<dbReference type="AlphaFoldDB" id="A0A6H2HA08"/>
<evidence type="ECO:0000256" key="1">
    <source>
        <dbReference type="SAM" id="Phobius"/>
    </source>
</evidence>
<keyword evidence="1" id="KW-0812">Transmembrane</keyword>
<name>A0A6H2HA08_9BURK</name>
<dbReference type="Proteomes" id="UP000502041">
    <property type="component" value="Chromosome"/>
</dbReference>
<keyword evidence="3" id="KW-1185">Reference proteome</keyword>
<evidence type="ECO:0000313" key="3">
    <source>
        <dbReference type="Proteomes" id="UP000502041"/>
    </source>
</evidence>
<proteinExistence type="predicted"/>
<gene>
    <name evidence="2" type="ORF">HC248_01969</name>
</gene>
<evidence type="ECO:0000313" key="2">
    <source>
        <dbReference type="EMBL" id="QJC56660.1"/>
    </source>
</evidence>
<dbReference type="RefSeq" id="WP_168922320.1">
    <property type="nucleotide sequence ID" value="NZ_CP051461.1"/>
</dbReference>
<sequence>MQKARQGGLLFLGAKNYLAADALAAGAASAFAFLAAAFSSLVIFGALAGFSA</sequence>
<keyword evidence="1" id="KW-1133">Transmembrane helix</keyword>